<dbReference type="Gene3D" id="1.25.40.10">
    <property type="entry name" value="Tetratricopeptide repeat domain"/>
    <property type="match status" value="3"/>
</dbReference>
<dbReference type="InterPro" id="IPR019734">
    <property type="entry name" value="TPR_rpt"/>
</dbReference>
<dbReference type="PANTHER" id="PTHR46358:SF1">
    <property type="entry name" value="TONSOKU-LIKE PROTEIN"/>
    <property type="match status" value="1"/>
</dbReference>
<keyword evidence="12" id="KW-0234">DNA repair</keyword>
<keyword evidence="13" id="KW-0539">Nucleus</keyword>
<evidence type="ECO:0000256" key="5">
    <source>
        <dbReference type="ARBA" id="ARBA00022454"/>
    </source>
</evidence>
<dbReference type="PANTHER" id="PTHR46358">
    <property type="entry name" value="TONSOKU-LIKE PROTEIN"/>
    <property type="match status" value="1"/>
</dbReference>
<dbReference type="InterPro" id="IPR052311">
    <property type="entry name" value="MMS22L-TONSL_complex_comp"/>
</dbReference>
<dbReference type="GO" id="GO:0043596">
    <property type="term" value="C:nuclear replication fork"/>
    <property type="evidence" value="ECO:0007669"/>
    <property type="project" value="TreeGrafter"/>
</dbReference>
<feature type="region of interest" description="Disordered" evidence="18">
    <location>
        <begin position="798"/>
        <end position="819"/>
    </location>
</feature>
<proteinExistence type="evidence at transcript level"/>
<dbReference type="GO" id="GO:0006325">
    <property type="term" value="P:chromatin organization"/>
    <property type="evidence" value="ECO:0007669"/>
    <property type="project" value="UniProtKB-KW"/>
</dbReference>
<feature type="compositionally biased region" description="Polar residues" evidence="18">
    <location>
        <begin position="798"/>
        <end position="817"/>
    </location>
</feature>
<dbReference type="InterPro" id="IPR001611">
    <property type="entry name" value="Leu-rich_rpt"/>
</dbReference>
<dbReference type="Pfam" id="PF13424">
    <property type="entry name" value="TPR_12"/>
    <property type="match status" value="1"/>
</dbReference>
<dbReference type="InterPro" id="IPR011990">
    <property type="entry name" value="TPR-like_helical_dom_sf"/>
</dbReference>
<evidence type="ECO:0000256" key="16">
    <source>
        <dbReference type="PROSITE-ProRule" id="PRU00023"/>
    </source>
</evidence>
<keyword evidence="10" id="KW-0156">Chromatin regulator</keyword>
<feature type="repeat" description="ANK" evidence="16">
    <location>
        <begin position="567"/>
        <end position="599"/>
    </location>
</feature>
<dbReference type="PROSITE" id="PS51450">
    <property type="entry name" value="LRR"/>
    <property type="match status" value="1"/>
</dbReference>
<reference evidence="19" key="1">
    <citation type="submission" date="2020-04" db="EMBL/GenBank/DDBJ databases">
        <authorList>
            <person name="Neveu A P."/>
        </authorList>
    </citation>
    <scope>NUCLEOTIDE SEQUENCE</scope>
    <source>
        <tissue evidence="19">Whole embryo</tissue>
    </source>
</reference>
<evidence type="ECO:0000256" key="15">
    <source>
        <dbReference type="ARBA" id="ARBA00033240"/>
    </source>
</evidence>
<dbReference type="AlphaFoldDB" id="A0A6F9DUP1"/>
<keyword evidence="5" id="KW-0158">Chromosome</keyword>
<accession>A0A6F9DUP1</accession>
<dbReference type="PROSITE" id="PS50088">
    <property type="entry name" value="ANK_REPEAT"/>
    <property type="match status" value="3"/>
</dbReference>
<evidence type="ECO:0000256" key="18">
    <source>
        <dbReference type="SAM" id="MobiDB-lite"/>
    </source>
</evidence>
<comment type="subcellular location">
    <subcellularLocation>
        <location evidence="2">Chromosome</location>
    </subcellularLocation>
    <subcellularLocation>
        <location evidence="1">Nucleus</location>
    </subcellularLocation>
</comment>
<dbReference type="PRINTS" id="PR01415">
    <property type="entry name" value="ANKYRIN"/>
</dbReference>
<dbReference type="InterPro" id="IPR032675">
    <property type="entry name" value="LRR_dom_sf"/>
</dbReference>
<dbReference type="SMART" id="SM00028">
    <property type="entry name" value="TPR"/>
    <property type="match status" value="5"/>
</dbReference>
<feature type="repeat" description="ANK" evidence="16">
    <location>
        <begin position="600"/>
        <end position="632"/>
    </location>
</feature>
<keyword evidence="9 17" id="KW-0802">TPR repeat</keyword>
<keyword evidence="11 16" id="KW-0040">ANK repeat</keyword>
<name>A0A6F9DUP1_9ASCI</name>
<dbReference type="Gene3D" id="3.80.10.10">
    <property type="entry name" value="Ribonuclease Inhibitor"/>
    <property type="match status" value="1"/>
</dbReference>
<organism evidence="19">
    <name type="scientific">Phallusia mammillata</name>
    <dbReference type="NCBI Taxonomy" id="59560"/>
    <lineage>
        <taxon>Eukaryota</taxon>
        <taxon>Metazoa</taxon>
        <taxon>Chordata</taxon>
        <taxon>Tunicata</taxon>
        <taxon>Ascidiacea</taxon>
        <taxon>Phlebobranchia</taxon>
        <taxon>Ascidiidae</taxon>
        <taxon>Phallusia</taxon>
    </lineage>
</organism>
<evidence type="ECO:0000256" key="9">
    <source>
        <dbReference type="ARBA" id="ARBA00022803"/>
    </source>
</evidence>
<dbReference type="InterPro" id="IPR036770">
    <property type="entry name" value="Ankyrin_rpt-contain_sf"/>
</dbReference>
<evidence type="ECO:0000256" key="17">
    <source>
        <dbReference type="PROSITE-ProRule" id="PRU00339"/>
    </source>
</evidence>
<evidence type="ECO:0000256" key="8">
    <source>
        <dbReference type="ARBA" id="ARBA00022763"/>
    </source>
</evidence>
<dbReference type="SUPFAM" id="SSF52047">
    <property type="entry name" value="RNI-like"/>
    <property type="match status" value="1"/>
</dbReference>
<sequence length="1272" mass="142943">MKWGFPTLRQLGLGICDCFRQSFVLRKVRFVKMDKAQLKEIKRCERLRIKAQESKHLKEESEWCNALGNLYLQAGDYDEALNMHKQELALCRSLQDVVGEAVANRKIGDVYLSMENYSLAISHHKKHLELAFDDKVEMQRANTSLGQTYLEQARSMTSPTKITEALKKSIDLLTESLQLTTELTDDDKVPSKELNEMRIRSFINLGLCHHQLSCAVTGEEKATVSARSAEYFQKAILLAQKCNASEELYLVNRIVCDVNLDQKQVSAALHKAESALRIAKSSGIKQKIFESLNLCAQIYLLLENVDGAKKCLKKSYKIKTMSGINIVEEKLKAVLKMCKLQGELSCEDIEVDRLFKLHELMADLFCKVDCYLPAVKHYKKQEDLLDKVTYCSSRHRAVVYFSIASTLMDAGEYPEAIAYFLKEMSSNEDKTERAKTHTHVATCYEKMGNPYDEVKSHYDKALECAKEVENGRLELQTLMALEKTQLNYEMRKEASETGAKIAALEAKLGLFADDVEDSQDTCQNSCPLDDSEELLREEMEKISDDDSDTEEGPRKRRKANLTKKNEKGETPLHRACIEGHVMRVKLLLEQGHPLNPRDFCDWTPLHEACNHGYHDIVALLLSNGANVNAVGGQQCDAITPIQDAALNGHFSIVSMLLEKGADPNIQDARGKTTLNNLTSYYHLHKDDMDPSSKQEYKQLYAILKQREGEKKTPGTFSANFAANNLNMDLAKLAEDDNFPMDSEPIAPPNDDFCMEEHSDLPVLSQREFSRPKRNSIQDSISDYRDSIAALGSSNNLLTATQSQRNSTKRTSNASSLMDVNEPDADDWLVEDVIDDDAPFRQPMKKPRRLEVTKWEKPSSAAKRGWKRKTPKITDFCKKSSQIEVAFDAVDLTDDEISQSSPNVTQLPPSSSPLPSTPTATTVSALRVKVKVKETTFLVGVPGRNKPVSWLEERAASLYENMTKLRPKLSLFTCDGARLLPDDQLCDVISSNDVIVAKEDVWNVLPFAQRYVEMCRNSGLKVVPRILSACQECESSTVLEIKNYAYNFSSLNPMLATLRQPEVTRLLFPGNGVSDDGVQCLCGAMTQSMTSQSSETSVAELNLACNNVSDAGLRKLSKCLAFRDLTNLNLSYNPLRGGEGLLQLLTNVHNLHVLNISHCYLTNGIFKNNEMQRTLQKALRNLRELDISENDFGSSCVQNWFGALDRNVIDILNLSSIADQTDNSNLTLYLEKFLRKGETKISAIDITYNSLQEKHITSLRPLLHLVGTLYVSG</sequence>
<evidence type="ECO:0000256" key="3">
    <source>
        <dbReference type="ARBA" id="ARBA00010999"/>
    </source>
</evidence>
<dbReference type="InterPro" id="IPR002110">
    <property type="entry name" value="Ankyrin_rpt"/>
</dbReference>
<feature type="repeat" description="ANK" evidence="16">
    <location>
        <begin position="636"/>
        <end position="668"/>
    </location>
</feature>
<evidence type="ECO:0000256" key="4">
    <source>
        <dbReference type="ARBA" id="ARBA00017829"/>
    </source>
</evidence>
<dbReference type="Pfam" id="PF12796">
    <property type="entry name" value="Ank_2"/>
    <property type="match status" value="1"/>
</dbReference>
<gene>
    <name evidence="19" type="primary">Tonsl</name>
</gene>
<evidence type="ECO:0000313" key="19">
    <source>
        <dbReference type="EMBL" id="CAB3267167.1"/>
    </source>
</evidence>
<evidence type="ECO:0000256" key="6">
    <source>
        <dbReference type="ARBA" id="ARBA00022614"/>
    </source>
</evidence>
<evidence type="ECO:0000256" key="11">
    <source>
        <dbReference type="ARBA" id="ARBA00023043"/>
    </source>
</evidence>
<dbReference type="Pfam" id="PF13516">
    <property type="entry name" value="LRR_6"/>
    <property type="match status" value="1"/>
</dbReference>
<dbReference type="Gene3D" id="1.25.40.20">
    <property type="entry name" value="Ankyrin repeat-containing domain"/>
    <property type="match status" value="1"/>
</dbReference>
<dbReference type="SMART" id="SM00248">
    <property type="entry name" value="ANK"/>
    <property type="match status" value="3"/>
</dbReference>
<keyword evidence="8" id="KW-0227">DNA damage</keyword>
<feature type="repeat" description="TPR" evidence="17">
    <location>
        <begin position="397"/>
        <end position="430"/>
    </location>
</feature>
<comment type="similarity">
    <text evidence="3">Belongs to the Tonsoku family.</text>
</comment>
<dbReference type="PROSITE" id="PS50005">
    <property type="entry name" value="TPR"/>
    <property type="match status" value="1"/>
</dbReference>
<dbReference type="SUPFAM" id="SSF48403">
    <property type="entry name" value="Ankyrin repeat"/>
    <property type="match status" value="1"/>
</dbReference>
<dbReference type="SUPFAM" id="SSF48452">
    <property type="entry name" value="TPR-like"/>
    <property type="match status" value="2"/>
</dbReference>
<dbReference type="PROSITE" id="PS50297">
    <property type="entry name" value="ANK_REP_REGION"/>
    <property type="match status" value="3"/>
</dbReference>
<evidence type="ECO:0000256" key="7">
    <source>
        <dbReference type="ARBA" id="ARBA00022737"/>
    </source>
</evidence>
<dbReference type="GO" id="GO:0000724">
    <property type="term" value="P:double-strand break repair via homologous recombination"/>
    <property type="evidence" value="ECO:0007669"/>
    <property type="project" value="TreeGrafter"/>
</dbReference>
<feature type="region of interest" description="Disordered" evidence="18">
    <location>
        <begin position="897"/>
        <end position="918"/>
    </location>
</feature>
<evidence type="ECO:0000256" key="13">
    <source>
        <dbReference type="ARBA" id="ARBA00023242"/>
    </source>
</evidence>
<evidence type="ECO:0000256" key="12">
    <source>
        <dbReference type="ARBA" id="ARBA00023204"/>
    </source>
</evidence>
<feature type="region of interest" description="Disordered" evidence="18">
    <location>
        <begin position="540"/>
        <end position="567"/>
    </location>
</feature>
<evidence type="ECO:0000256" key="14">
    <source>
        <dbReference type="ARBA" id="ARBA00030801"/>
    </source>
</evidence>
<dbReference type="GO" id="GO:0031297">
    <property type="term" value="P:replication fork processing"/>
    <property type="evidence" value="ECO:0007669"/>
    <property type="project" value="TreeGrafter"/>
</dbReference>
<dbReference type="Pfam" id="PF00023">
    <property type="entry name" value="Ank"/>
    <property type="match status" value="1"/>
</dbReference>
<keyword evidence="6" id="KW-0433">Leucine-rich repeat</keyword>
<evidence type="ECO:0000256" key="1">
    <source>
        <dbReference type="ARBA" id="ARBA00004123"/>
    </source>
</evidence>
<evidence type="ECO:0000256" key="10">
    <source>
        <dbReference type="ARBA" id="ARBA00022853"/>
    </source>
</evidence>
<dbReference type="EMBL" id="LR791305">
    <property type="protein sequence ID" value="CAB3267167.1"/>
    <property type="molecule type" value="mRNA"/>
</dbReference>
<keyword evidence="7" id="KW-0677">Repeat</keyword>
<protein>
    <recommendedName>
        <fullName evidence="4">Tonsoku-like protein</fullName>
    </recommendedName>
    <alternativeName>
        <fullName evidence="15">NF-kappa-B inhibitor-like protein 2</fullName>
    </alternativeName>
    <alternativeName>
        <fullName evidence="14">Nuclear factor of kappa light polypeptide gene enhancer in B-cells inhibitor-like 2</fullName>
    </alternativeName>
</protein>
<evidence type="ECO:0000256" key="2">
    <source>
        <dbReference type="ARBA" id="ARBA00004286"/>
    </source>
</evidence>